<reference evidence="4 5" key="1">
    <citation type="submission" date="2023-06" db="EMBL/GenBank/DDBJ databases">
        <title>Marinobacter azerbaijanicus a moderately halophilic, isolated from Urmia Lake in Azerbaijan region of Iran.</title>
        <authorList>
            <person name="Sanchez-Porro C."/>
            <person name="Aghdam E.M."/>
            <person name="Saheb S.M."/>
            <person name="Tarhriz V."/>
            <person name="Kazemi E."/>
            <person name="Ammozegar M.A."/>
            <person name="Ventosa A."/>
            <person name="Hejazi M.S."/>
        </authorList>
    </citation>
    <scope>NUCLEOTIDE SEQUENCE [LARGE SCALE GENOMIC DNA]</scope>
    <source>
        <strain evidence="4 5">TBZ242</strain>
    </source>
</reference>
<comment type="caution">
    <text evidence="4">The sequence shown here is derived from an EMBL/GenBank/DDBJ whole genome shotgun (WGS) entry which is preliminary data.</text>
</comment>
<sequence length="326" mass="36433">MTTLVTGGLGVIGSMVAREMVAAGERPVLFDLPAASPRLLSDLLKSVDIVRGDLLDQSNLEDVIRQKKVDRIIHTAAYIDPELGRDVVRSVQVNILAAMNIFELARAHKQITRVVWCSSRAVYSEMDEAASHPHYQPITEDYPQVRSTDPKKLYDSTKLFCEHLMMKYVEDLGLDIIALRFGSTFSPGKTDHHGPLAVVSQIVEKPLRGEPVHIPRGGQQKNDFIYNRDTAHALILASQVENVQHRIFHIGSGEGRSLRDFAASVTKVIPEARIEIGDGLDYLNLGRQMYAIFDITRAKEELGFQPRYTTDTAVEDYIALVRTLNL</sequence>
<dbReference type="PANTHER" id="PTHR43000">
    <property type="entry name" value="DTDP-D-GLUCOSE 4,6-DEHYDRATASE-RELATED"/>
    <property type="match status" value="1"/>
</dbReference>
<protein>
    <submittedName>
        <fullName evidence="4">NAD(P)-dependent oxidoreductase</fullName>
    </submittedName>
</protein>
<comment type="pathway">
    <text evidence="1">Bacterial outer membrane biogenesis; LPS O-antigen biosynthesis.</text>
</comment>
<dbReference type="InterPro" id="IPR001509">
    <property type="entry name" value="Epimerase_deHydtase"/>
</dbReference>
<name>A0ABT7IGG3_9GAMM</name>
<dbReference type="RefSeq" id="WP_285392904.1">
    <property type="nucleotide sequence ID" value="NZ_JASSVS010000012.1"/>
</dbReference>
<accession>A0ABT7IGG3</accession>
<proteinExistence type="inferred from homology"/>
<dbReference type="Gene3D" id="3.40.50.720">
    <property type="entry name" value="NAD(P)-binding Rossmann-like Domain"/>
    <property type="match status" value="1"/>
</dbReference>
<dbReference type="Pfam" id="PF01370">
    <property type="entry name" value="Epimerase"/>
    <property type="match status" value="1"/>
</dbReference>
<evidence type="ECO:0000256" key="1">
    <source>
        <dbReference type="ARBA" id="ARBA00005125"/>
    </source>
</evidence>
<dbReference type="Proteomes" id="UP001227964">
    <property type="component" value="Unassembled WGS sequence"/>
</dbReference>
<comment type="similarity">
    <text evidence="2">Belongs to the NAD(P)-dependent epimerase/dehydratase family.</text>
</comment>
<evidence type="ECO:0000313" key="4">
    <source>
        <dbReference type="EMBL" id="MDL0433254.1"/>
    </source>
</evidence>
<evidence type="ECO:0000259" key="3">
    <source>
        <dbReference type="Pfam" id="PF01370"/>
    </source>
</evidence>
<evidence type="ECO:0000256" key="2">
    <source>
        <dbReference type="ARBA" id="ARBA00007637"/>
    </source>
</evidence>
<dbReference type="SUPFAM" id="SSF51735">
    <property type="entry name" value="NAD(P)-binding Rossmann-fold domains"/>
    <property type="match status" value="1"/>
</dbReference>
<gene>
    <name evidence="4" type="ORF">QPM17_19110</name>
</gene>
<organism evidence="4 5">
    <name type="scientific">Marinobacter azerbaijanicus</name>
    <dbReference type="NCBI Taxonomy" id="3050455"/>
    <lineage>
        <taxon>Bacteria</taxon>
        <taxon>Pseudomonadati</taxon>
        <taxon>Pseudomonadota</taxon>
        <taxon>Gammaproteobacteria</taxon>
        <taxon>Pseudomonadales</taxon>
        <taxon>Marinobacteraceae</taxon>
        <taxon>Marinobacter</taxon>
    </lineage>
</organism>
<feature type="domain" description="NAD-dependent epimerase/dehydratase" evidence="3">
    <location>
        <begin position="4"/>
        <end position="251"/>
    </location>
</feature>
<keyword evidence="5" id="KW-1185">Reference proteome</keyword>
<evidence type="ECO:0000313" key="5">
    <source>
        <dbReference type="Proteomes" id="UP001227964"/>
    </source>
</evidence>
<dbReference type="EMBL" id="JASSVS010000012">
    <property type="protein sequence ID" value="MDL0433254.1"/>
    <property type="molecule type" value="Genomic_DNA"/>
</dbReference>
<dbReference type="InterPro" id="IPR036291">
    <property type="entry name" value="NAD(P)-bd_dom_sf"/>
</dbReference>